<dbReference type="InterPro" id="IPR001173">
    <property type="entry name" value="Glyco_trans_2-like"/>
</dbReference>
<dbReference type="PANTHER" id="PTHR43630:SF2">
    <property type="entry name" value="GLYCOSYLTRANSFERASE"/>
    <property type="match status" value="1"/>
</dbReference>
<dbReference type="PANTHER" id="PTHR43630">
    <property type="entry name" value="POLY-BETA-1,6-N-ACETYL-D-GLUCOSAMINE SYNTHASE"/>
    <property type="match status" value="1"/>
</dbReference>
<proteinExistence type="predicted"/>
<feature type="domain" description="Glycosyltransferase 2-like" evidence="1">
    <location>
        <begin position="11"/>
        <end position="136"/>
    </location>
</feature>
<dbReference type="Pfam" id="PF00535">
    <property type="entry name" value="Glycos_transf_2"/>
    <property type="match status" value="1"/>
</dbReference>
<dbReference type="SUPFAM" id="SSF53448">
    <property type="entry name" value="Nucleotide-diphospho-sugar transferases"/>
    <property type="match status" value="2"/>
</dbReference>
<dbReference type="InterPro" id="IPR029044">
    <property type="entry name" value="Nucleotide-diphossugar_trans"/>
</dbReference>
<accession>A0A6C0HPG3</accession>
<sequence length="695" mass="81219">MNTNKTLCLNMIVKDESHIILETLENITSHLEIDYWVICDTGSTDNTCEIIKTFFDKKNIAGEIVMCVWKDFGYNRTVALEAAYNKTDFLFIFDADDAICGDFKLPFKNVDMHPHPVYDDKYMVKIGKGFTYTRPLIVNNRKKWMFRGIVHEFLCEQENVCGCSTIEGDYYIDSRRLGNRSNNSKKHINDANLLKSAYFTELKEPGKGLSDRYAFYAARSFDDSGSEFFKDAIEWYKIVINNSKQWVQERYYASYSVGIIYEKQGDFENALLYFLKTVEFDTERIEGIASAMQLCYNRGHHLLTNIIYHKFKDTKFIIKSDKLFNITHLYNDRIEYINSISAYYAQDSVEGYKCCKHILLNNALSDREICRTLLNLCFYINNSNGDADTLDLFRMVDMICYKNQKSINPDVISVWNTLFEKNRKILTSYDRDIVEKIKLATSTYDGPLTYIITITSCKRFDLFCETVNSLMNQVTDITLVQKWFCVDDNSSEEDRTKMKELYPWIEFYMKTIDEKGHRKSMNIIWNKLSECKPKFWIQLEDDFLFHHKDTYISNATNILTNAGNIGIKQVVFNLNYAENIKGYSIEGAEEISMPGLKNFFIHIHHKRPTNYVNCHYWPHYSLNPSMVDVNTVLSLGNYDSVNNFFEMDYATKWYAAGHRTAFFDRIGCKHIGRNLKDANDPSLKNAYGLNNEQQF</sequence>
<evidence type="ECO:0000313" key="2">
    <source>
        <dbReference type="EMBL" id="QHT82240.1"/>
    </source>
</evidence>
<protein>
    <recommendedName>
        <fullName evidence="1">Glycosyltransferase 2-like domain-containing protein</fullName>
    </recommendedName>
</protein>
<dbReference type="EMBL" id="MN739997">
    <property type="protein sequence ID" value="QHT82240.1"/>
    <property type="molecule type" value="Genomic_DNA"/>
</dbReference>
<evidence type="ECO:0000259" key="1">
    <source>
        <dbReference type="Pfam" id="PF00535"/>
    </source>
</evidence>
<reference evidence="2" key="1">
    <citation type="journal article" date="2020" name="Nature">
        <title>Giant virus diversity and host interactions through global metagenomics.</title>
        <authorList>
            <person name="Schulz F."/>
            <person name="Roux S."/>
            <person name="Paez-Espino D."/>
            <person name="Jungbluth S."/>
            <person name="Walsh D.A."/>
            <person name="Denef V.J."/>
            <person name="McMahon K.D."/>
            <person name="Konstantinidis K.T."/>
            <person name="Eloe-Fadrosh E.A."/>
            <person name="Kyrpides N.C."/>
            <person name="Woyke T."/>
        </authorList>
    </citation>
    <scope>NUCLEOTIDE SEQUENCE</scope>
    <source>
        <strain evidence="2">GVMAG-M-3300023184-161</strain>
    </source>
</reference>
<dbReference type="InterPro" id="IPR019734">
    <property type="entry name" value="TPR_rpt"/>
</dbReference>
<dbReference type="Gene3D" id="3.90.550.10">
    <property type="entry name" value="Spore Coat Polysaccharide Biosynthesis Protein SpsA, Chain A"/>
    <property type="match status" value="1"/>
</dbReference>
<name>A0A6C0HPG3_9ZZZZ</name>
<dbReference type="AlphaFoldDB" id="A0A6C0HPG3"/>
<organism evidence="2">
    <name type="scientific">viral metagenome</name>
    <dbReference type="NCBI Taxonomy" id="1070528"/>
    <lineage>
        <taxon>unclassified sequences</taxon>
        <taxon>metagenomes</taxon>
        <taxon>organismal metagenomes</taxon>
    </lineage>
</organism>
<dbReference type="PROSITE" id="PS50005">
    <property type="entry name" value="TPR"/>
    <property type="match status" value="1"/>
</dbReference>